<gene>
    <name evidence="1" type="ORF">LUZ61_019400</name>
</gene>
<proteinExistence type="predicted"/>
<dbReference type="SUPFAM" id="SSF48452">
    <property type="entry name" value="TPR-like"/>
    <property type="match status" value="1"/>
</dbReference>
<sequence length="340" mass="38122">MFPHLSSLNTSSPLRIPSSVPIKHTSVYLRCKCMQTTPSNNGNSEPPLLIPSNSIPEGPFSAGPVKFDFQPVPENSTSVPFSLRFVQLRKKHANLPLPKTPPPNLCSLGTSVLSLASLIVETQRLFFPTSTSSSNPSASCDTGYSIIWLFQKVFVASPVLTVGILGLMAEFVRVSLKSEIRWLVADEEWEKRLREGKKIVSWSEIGITMQEDSVVESSDSLMSDRKRVSYERMIVSNQACSLILSNYAQFLYQIAHDYDRAEEYFKRSVEAEPVDGEAMSRYALFLWQHRGDLEKAEEMFVKASDVDPDNSHHLCTYARFLWMTGGTDSCFPTMDGLSEQ</sequence>
<name>A0AAD5ZB20_9POAL</name>
<comment type="caution">
    <text evidence="1">The sequence shown here is derived from an EMBL/GenBank/DDBJ whole genome shotgun (WGS) entry which is preliminary data.</text>
</comment>
<dbReference type="Gene3D" id="1.25.40.10">
    <property type="entry name" value="Tetratricopeptide repeat domain"/>
    <property type="match status" value="1"/>
</dbReference>
<organism evidence="1 2">
    <name type="scientific">Rhynchospora tenuis</name>
    <dbReference type="NCBI Taxonomy" id="198213"/>
    <lineage>
        <taxon>Eukaryota</taxon>
        <taxon>Viridiplantae</taxon>
        <taxon>Streptophyta</taxon>
        <taxon>Embryophyta</taxon>
        <taxon>Tracheophyta</taxon>
        <taxon>Spermatophyta</taxon>
        <taxon>Magnoliopsida</taxon>
        <taxon>Liliopsida</taxon>
        <taxon>Poales</taxon>
        <taxon>Cyperaceae</taxon>
        <taxon>Cyperoideae</taxon>
        <taxon>Rhynchosporeae</taxon>
        <taxon>Rhynchospora</taxon>
    </lineage>
</organism>
<dbReference type="Proteomes" id="UP001210211">
    <property type="component" value="Unassembled WGS sequence"/>
</dbReference>
<dbReference type="PANTHER" id="PTHR26312">
    <property type="entry name" value="TETRATRICOPEPTIDE REPEAT PROTEIN 5"/>
    <property type="match status" value="1"/>
</dbReference>
<dbReference type="AlphaFoldDB" id="A0AAD5ZB20"/>
<protein>
    <submittedName>
        <fullName evidence="1">Uncharacterized protein</fullName>
    </submittedName>
</protein>
<evidence type="ECO:0000313" key="2">
    <source>
        <dbReference type="Proteomes" id="UP001210211"/>
    </source>
</evidence>
<keyword evidence="2" id="KW-1185">Reference proteome</keyword>
<evidence type="ECO:0000313" key="1">
    <source>
        <dbReference type="EMBL" id="KAJ3690236.1"/>
    </source>
</evidence>
<dbReference type="PANTHER" id="PTHR26312:SF153">
    <property type="entry name" value="EXPRESSED PROTEIN"/>
    <property type="match status" value="1"/>
</dbReference>
<dbReference type="EMBL" id="JAMRDG010000002">
    <property type="protein sequence ID" value="KAJ3690236.1"/>
    <property type="molecule type" value="Genomic_DNA"/>
</dbReference>
<dbReference type="InterPro" id="IPR011990">
    <property type="entry name" value="TPR-like_helical_dom_sf"/>
</dbReference>
<accession>A0AAD5ZB20</accession>
<reference evidence="1 2" key="1">
    <citation type="journal article" date="2022" name="Cell">
        <title>Repeat-based holocentromeres influence genome architecture and karyotype evolution.</title>
        <authorList>
            <person name="Hofstatter P.G."/>
            <person name="Thangavel G."/>
            <person name="Lux T."/>
            <person name="Neumann P."/>
            <person name="Vondrak T."/>
            <person name="Novak P."/>
            <person name="Zhang M."/>
            <person name="Costa L."/>
            <person name="Castellani M."/>
            <person name="Scott A."/>
            <person name="Toegelov H."/>
            <person name="Fuchs J."/>
            <person name="Mata-Sucre Y."/>
            <person name="Dias Y."/>
            <person name="Vanzela A.L.L."/>
            <person name="Huettel B."/>
            <person name="Almeida C.C.S."/>
            <person name="Simkova H."/>
            <person name="Souza G."/>
            <person name="Pedrosa-Harand A."/>
            <person name="Macas J."/>
            <person name="Mayer K.F.X."/>
            <person name="Houben A."/>
            <person name="Marques A."/>
        </authorList>
    </citation>
    <scope>NUCLEOTIDE SEQUENCE [LARGE SCALE GENOMIC DNA]</scope>
    <source>
        <strain evidence="1">RhyTen1mFocal</strain>
    </source>
</reference>